<dbReference type="OrthoDB" id="7617227at2759"/>
<gene>
    <name evidence="2" type="primary">LOC112468009</name>
</gene>
<name>A0A6J1RJ97_9HYME</name>
<protein>
    <submittedName>
        <fullName evidence="2">Uncharacterized protein LOC112468009</fullName>
    </submittedName>
</protein>
<evidence type="ECO:0000313" key="2">
    <source>
        <dbReference type="RefSeq" id="XP_024892766.1"/>
    </source>
</evidence>
<evidence type="ECO:0000313" key="1">
    <source>
        <dbReference type="Proteomes" id="UP000504618"/>
    </source>
</evidence>
<dbReference type="RefSeq" id="XP_024892766.1">
    <property type="nucleotide sequence ID" value="XM_025036998.1"/>
</dbReference>
<organism evidence="1 2">
    <name type="scientific">Temnothorax curvispinosus</name>
    <dbReference type="NCBI Taxonomy" id="300111"/>
    <lineage>
        <taxon>Eukaryota</taxon>
        <taxon>Metazoa</taxon>
        <taxon>Ecdysozoa</taxon>
        <taxon>Arthropoda</taxon>
        <taxon>Hexapoda</taxon>
        <taxon>Insecta</taxon>
        <taxon>Pterygota</taxon>
        <taxon>Neoptera</taxon>
        <taxon>Endopterygota</taxon>
        <taxon>Hymenoptera</taxon>
        <taxon>Apocrita</taxon>
        <taxon>Aculeata</taxon>
        <taxon>Formicoidea</taxon>
        <taxon>Formicidae</taxon>
        <taxon>Myrmicinae</taxon>
        <taxon>Temnothorax</taxon>
    </lineage>
</organism>
<dbReference type="AlphaFoldDB" id="A0A6J1RJ97"/>
<reference evidence="2" key="1">
    <citation type="submission" date="2025-08" db="UniProtKB">
        <authorList>
            <consortium name="RefSeq"/>
        </authorList>
    </citation>
    <scope>IDENTIFICATION</scope>
    <source>
        <tissue evidence="2">Whole body</tissue>
    </source>
</reference>
<sequence length="105" mass="12814">MMPLRLTSFYDKNIIWNNDRPSSTRYCRAIQFEYTKETAEKIKSEKQRMDDEIAQLRETEIEKFGTTFKINHQMIFTMIDEVVNNARNTRSKRRNKKQNTRRFLQ</sequence>
<dbReference type="GeneID" id="112468009"/>
<proteinExistence type="predicted"/>
<keyword evidence="1" id="KW-1185">Reference proteome</keyword>
<dbReference type="Proteomes" id="UP000504618">
    <property type="component" value="Unplaced"/>
</dbReference>
<accession>A0A6J1RJ97</accession>